<name>A0A3Q2TNU4_FUNHE</name>
<dbReference type="Proteomes" id="UP000265000">
    <property type="component" value="Unplaced"/>
</dbReference>
<keyword evidence="3" id="KW-1185">Reference proteome</keyword>
<dbReference type="SMART" id="SM01289">
    <property type="entry name" value="PYRIN"/>
    <property type="match status" value="1"/>
</dbReference>
<dbReference type="PROSITE" id="PS50824">
    <property type="entry name" value="DAPIN"/>
    <property type="match status" value="1"/>
</dbReference>
<dbReference type="Ensembl" id="ENSFHET00000034283.1">
    <property type="protein sequence ID" value="ENSFHEP00000018215.1"/>
    <property type="gene ID" value="ENSFHEG00000020044.1"/>
</dbReference>
<dbReference type="GeneTree" id="ENSGT01150000287449"/>
<dbReference type="AlphaFoldDB" id="A0A3Q2TNU4"/>
<dbReference type="InterPro" id="IPR004020">
    <property type="entry name" value="DAPIN"/>
</dbReference>
<organism evidence="2 3">
    <name type="scientific">Fundulus heteroclitus</name>
    <name type="common">Killifish</name>
    <name type="synonym">Mummichog</name>
    <dbReference type="NCBI Taxonomy" id="8078"/>
    <lineage>
        <taxon>Eukaryota</taxon>
        <taxon>Metazoa</taxon>
        <taxon>Chordata</taxon>
        <taxon>Craniata</taxon>
        <taxon>Vertebrata</taxon>
        <taxon>Euteleostomi</taxon>
        <taxon>Actinopterygii</taxon>
        <taxon>Neopterygii</taxon>
        <taxon>Teleostei</taxon>
        <taxon>Neoteleostei</taxon>
        <taxon>Acanthomorphata</taxon>
        <taxon>Ovalentaria</taxon>
        <taxon>Atherinomorphae</taxon>
        <taxon>Cyprinodontiformes</taxon>
        <taxon>Fundulidae</taxon>
        <taxon>Fundulus</taxon>
    </lineage>
</organism>
<dbReference type="SUPFAM" id="SSF47986">
    <property type="entry name" value="DEATH domain"/>
    <property type="match status" value="1"/>
</dbReference>
<evidence type="ECO:0000313" key="3">
    <source>
        <dbReference type="Proteomes" id="UP000265000"/>
    </source>
</evidence>
<dbReference type="Gene3D" id="1.10.533.10">
    <property type="entry name" value="Death Domain, Fas"/>
    <property type="match status" value="1"/>
</dbReference>
<protein>
    <recommendedName>
        <fullName evidence="1">Pyrin domain-containing protein</fullName>
    </recommendedName>
</protein>
<feature type="domain" description="Pyrin" evidence="1">
    <location>
        <begin position="1"/>
        <end position="86"/>
    </location>
</feature>
<evidence type="ECO:0000259" key="1">
    <source>
        <dbReference type="PROSITE" id="PS50824"/>
    </source>
</evidence>
<sequence length="94" mass="11119">MLKKLLFNHLEELLEEQFKRFRWSLTNQKDGKAIPKSHLENADRMDTVSKMVENYREEGALEVTVSILKAQRMNDLAEKLQNAYRGDYEILYSP</sequence>
<accession>A0A3Q2TNU4</accession>
<evidence type="ECO:0000313" key="2">
    <source>
        <dbReference type="Ensembl" id="ENSFHEP00000018215.1"/>
    </source>
</evidence>
<dbReference type="Pfam" id="PF02758">
    <property type="entry name" value="PYRIN"/>
    <property type="match status" value="1"/>
</dbReference>
<reference evidence="2" key="1">
    <citation type="submission" date="2025-08" db="UniProtKB">
        <authorList>
            <consortium name="Ensembl"/>
        </authorList>
    </citation>
    <scope>IDENTIFICATION</scope>
</reference>
<proteinExistence type="predicted"/>
<dbReference type="CDD" id="cd08321">
    <property type="entry name" value="Pyrin_ASC-like"/>
    <property type="match status" value="1"/>
</dbReference>
<dbReference type="InterPro" id="IPR011029">
    <property type="entry name" value="DEATH-like_dom_sf"/>
</dbReference>
<reference evidence="2" key="2">
    <citation type="submission" date="2025-09" db="UniProtKB">
        <authorList>
            <consortium name="Ensembl"/>
        </authorList>
    </citation>
    <scope>IDENTIFICATION</scope>
</reference>